<comment type="pathway">
    <text evidence="2 10">Protein modification; protein glycosylation.</text>
</comment>
<reference evidence="12" key="1">
    <citation type="submission" date="2022-11" db="EMBL/GenBank/DDBJ databases">
        <title>Centuries of genome instability and evolution in soft-shell clam transmissible cancer (bioRxiv).</title>
        <authorList>
            <person name="Hart S.F.M."/>
            <person name="Yonemitsu M.A."/>
            <person name="Giersch R.M."/>
            <person name="Beal B.F."/>
            <person name="Arriagada G."/>
            <person name="Davis B.W."/>
            <person name="Ostrander E.A."/>
            <person name="Goff S.P."/>
            <person name="Metzger M.J."/>
        </authorList>
    </citation>
    <scope>NUCLEOTIDE SEQUENCE</scope>
    <source>
        <strain evidence="12">MELC-2E11</strain>
        <tissue evidence="12">Siphon/mantle</tissue>
    </source>
</reference>
<evidence type="ECO:0000256" key="9">
    <source>
        <dbReference type="ARBA" id="ARBA00023136"/>
    </source>
</evidence>
<comment type="similarity">
    <text evidence="3 10">Belongs to the ALG6/ALG8 glucosyltransferase family.</text>
</comment>
<evidence type="ECO:0000256" key="1">
    <source>
        <dbReference type="ARBA" id="ARBA00004477"/>
    </source>
</evidence>
<keyword evidence="4 10" id="KW-0328">Glycosyltransferase</keyword>
<evidence type="ECO:0000256" key="11">
    <source>
        <dbReference type="SAM" id="SignalP"/>
    </source>
</evidence>
<protein>
    <recommendedName>
        <fullName evidence="10">Alpha-1,3-glucosyltransferase</fullName>
        <ecNumber evidence="10">2.4.1.-</ecNumber>
    </recommendedName>
</protein>
<feature type="transmembrane region" description="Helical" evidence="10">
    <location>
        <begin position="422"/>
        <end position="442"/>
    </location>
</feature>
<keyword evidence="7 10" id="KW-0256">Endoplasmic reticulum</keyword>
<dbReference type="Pfam" id="PF03155">
    <property type="entry name" value="Alg6_Alg8"/>
    <property type="match status" value="1"/>
</dbReference>
<feature type="transmembrane region" description="Helical" evidence="10">
    <location>
        <begin position="298"/>
        <end position="318"/>
    </location>
</feature>
<organism evidence="12 13">
    <name type="scientific">Mya arenaria</name>
    <name type="common">Soft-shell clam</name>
    <dbReference type="NCBI Taxonomy" id="6604"/>
    <lineage>
        <taxon>Eukaryota</taxon>
        <taxon>Metazoa</taxon>
        <taxon>Spiralia</taxon>
        <taxon>Lophotrochozoa</taxon>
        <taxon>Mollusca</taxon>
        <taxon>Bivalvia</taxon>
        <taxon>Autobranchia</taxon>
        <taxon>Heteroconchia</taxon>
        <taxon>Euheterodonta</taxon>
        <taxon>Imparidentia</taxon>
        <taxon>Neoheterodontei</taxon>
        <taxon>Myida</taxon>
        <taxon>Myoidea</taxon>
        <taxon>Myidae</taxon>
        <taxon>Mya</taxon>
    </lineage>
</organism>
<feature type="chain" id="PRO_5046369088" description="Alpha-1,3-glucosyltransferase" evidence="11">
    <location>
        <begin position="25"/>
        <end position="500"/>
    </location>
</feature>
<feature type="transmembrane region" description="Helical" evidence="10">
    <location>
        <begin position="396"/>
        <end position="416"/>
    </location>
</feature>
<keyword evidence="6 10" id="KW-0812">Transmembrane</keyword>
<evidence type="ECO:0000256" key="6">
    <source>
        <dbReference type="ARBA" id="ARBA00022692"/>
    </source>
</evidence>
<evidence type="ECO:0000256" key="8">
    <source>
        <dbReference type="ARBA" id="ARBA00022989"/>
    </source>
</evidence>
<dbReference type="InterPro" id="IPR004856">
    <property type="entry name" value="Glyco_trans_ALG6/ALG8"/>
</dbReference>
<evidence type="ECO:0000313" key="12">
    <source>
        <dbReference type="EMBL" id="WAR23255.1"/>
    </source>
</evidence>
<gene>
    <name evidence="12" type="ORF">MAR_036924</name>
</gene>
<keyword evidence="11" id="KW-0732">Signal</keyword>
<dbReference type="EMBL" id="CP111024">
    <property type="protein sequence ID" value="WAR23255.1"/>
    <property type="molecule type" value="Genomic_DNA"/>
</dbReference>
<feature type="transmembrane region" description="Helical" evidence="10">
    <location>
        <begin position="175"/>
        <end position="200"/>
    </location>
</feature>
<keyword evidence="13" id="KW-1185">Reference proteome</keyword>
<evidence type="ECO:0000256" key="2">
    <source>
        <dbReference type="ARBA" id="ARBA00004922"/>
    </source>
</evidence>
<proteinExistence type="inferred from homology"/>
<feature type="transmembrane region" description="Helical" evidence="10">
    <location>
        <begin position="111"/>
        <end position="132"/>
    </location>
</feature>
<evidence type="ECO:0000313" key="13">
    <source>
        <dbReference type="Proteomes" id="UP001164746"/>
    </source>
</evidence>
<name>A0ABY7FM37_MYAAR</name>
<evidence type="ECO:0000256" key="3">
    <source>
        <dbReference type="ARBA" id="ARBA00008715"/>
    </source>
</evidence>
<feature type="transmembrane region" description="Helical" evidence="10">
    <location>
        <begin position="144"/>
        <end position="163"/>
    </location>
</feature>
<evidence type="ECO:0000256" key="7">
    <source>
        <dbReference type="ARBA" id="ARBA00022824"/>
    </source>
</evidence>
<dbReference type="PANTHER" id="PTHR12413:SF1">
    <property type="entry name" value="DOLICHYL PYROPHOSPHATE MAN9GLCNAC2 ALPHA-1,3-GLUCOSYLTRANSFERASE"/>
    <property type="match status" value="1"/>
</dbReference>
<accession>A0ABY7FM37</accession>
<feature type="signal peptide" evidence="11">
    <location>
        <begin position="1"/>
        <end position="24"/>
    </location>
</feature>
<evidence type="ECO:0000256" key="5">
    <source>
        <dbReference type="ARBA" id="ARBA00022679"/>
    </source>
</evidence>
<evidence type="ECO:0000256" key="4">
    <source>
        <dbReference type="ARBA" id="ARBA00022676"/>
    </source>
</evidence>
<evidence type="ECO:0000256" key="10">
    <source>
        <dbReference type="RuleBase" id="RU363110"/>
    </source>
</evidence>
<sequence length="500" mass="56671">MLTFAKICMVSLVAVLARWCVSLGDYSGAGKPPMFGDYEAQRHWQEVAVNLPVQEWYKNSSRNDLMYWGLDYPPLTAYHSYLCGLVAKYLKPDWVALNISRGYESYEHKLFMRYSVLLVDVFIFFPAVYWTFAARKPHLTDQDASVKSYLLMLLYPGLILIDYGHFQYNCVSLGLALLAVTSLATNHDVLGSVLFCLALNYKQMELYHAMPFFCFLLGTCLRDIRRGGFWRLVQIGLAVLATFATCWAPFLLDLDTAKQVLNRLFPFARGVFEDKVANVWCSLSVLIKWKQMMTLEQILKILCVTGACLLPSSVDLLCRPSFTKFRYALVNSSLVFFLFSFQVHEKSILIPAFMLPLLVKDGQLVPYIAFMLLYPLLFNAFNPIRPDTAPPTDTQFCISCVGQVFLSLALVIFPPPAGLPDLFPLVISVFSCAHFLLFAAYFHYCQFTAGISVHHSHKTKAANGKNSKTVSKAMNKATVENTTKHKSMANKLKLRKKKHD</sequence>
<keyword evidence="5 10" id="KW-0808">Transferase</keyword>
<feature type="transmembrane region" description="Helical" evidence="10">
    <location>
        <begin position="325"/>
        <end position="344"/>
    </location>
</feature>
<keyword evidence="9 10" id="KW-0472">Membrane</keyword>
<feature type="transmembrane region" description="Helical" evidence="10">
    <location>
        <begin position="229"/>
        <end position="252"/>
    </location>
</feature>
<keyword evidence="8 10" id="KW-1133">Transmembrane helix</keyword>
<dbReference type="Proteomes" id="UP001164746">
    <property type="component" value="Chromosome 13"/>
</dbReference>
<feature type="transmembrane region" description="Helical" evidence="10">
    <location>
        <begin position="364"/>
        <end position="384"/>
    </location>
</feature>
<comment type="subcellular location">
    <subcellularLocation>
        <location evidence="1 10">Endoplasmic reticulum membrane</location>
        <topology evidence="1 10">Multi-pass membrane protein</topology>
    </subcellularLocation>
</comment>
<dbReference type="PANTHER" id="PTHR12413">
    <property type="entry name" value="DOLICHYL GLYCOSYLTRANSFERASE"/>
    <property type="match status" value="1"/>
</dbReference>
<dbReference type="EC" id="2.4.1.-" evidence="10"/>